<evidence type="ECO:0000313" key="4">
    <source>
        <dbReference type="EMBL" id="KAJ4404396.1"/>
    </source>
</evidence>
<evidence type="ECO:0000256" key="1">
    <source>
        <dbReference type="SAM" id="MobiDB-lite"/>
    </source>
</evidence>
<dbReference type="Proteomes" id="UP001140510">
    <property type="component" value="Unassembled WGS sequence"/>
</dbReference>
<comment type="caution">
    <text evidence="4">The sequence shown here is derived from an EMBL/GenBank/DDBJ whole genome shotgun (WGS) entry which is preliminary data.</text>
</comment>
<accession>A0A9W9D7V5</accession>
<proteinExistence type="predicted"/>
<dbReference type="EMBL" id="JAPEVA010000043">
    <property type="protein sequence ID" value="KAJ4404396.1"/>
    <property type="molecule type" value="Genomic_DNA"/>
</dbReference>
<feature type="compositionally biased region" description="Polar residues" evidence="1">
    <location>
        <begin position="28"/>
        <end position="42"/>
    </location>
</feature>
<feature type="region of interest" description="Disordered" evidence="1">
    <location>
        <begin position="23"/>
        <end position="51"/>
    </location>
</feature>
<dbReference type="PANTHER" id="PTHR34502:SF4">
    <property type="entry name" value="DUF6594 DOMAIN-CONTAINING PROTEIN"/>
    <property type="match status" value="1"/>
</dbReference>
<gene>
    <name evidence="4" type="ORF">N0V91_005917</name>
</gene>
<evidence type="ECO:0000313" key="5">
    <source>
        <dbReference type="Proteomes" id="UP001140510"/>
    </source>
</evidence>
<evidence type="ECO:0000256" key="2">
    <source>
        <dbReference type="SAM" id="Phobius"/>
    </source>
</evidence>
<dbReference type="PANTHER" id="PTHR34502">
    <property type="entry name" value="DUF6594 DOMAIN-CONTAINING PROTEIN-RELATED"/>
    <property type="match status" value="1"/>
</dbReference>
<dbReference type="Pfam" id="PF20237">
    <property type="entry name" value="DUF6594"/>
    <property type="match status" value="1"/>
</dbReference>
<feature type="transmembrane region" description="Helical" evidence="2">
    <location>
        <begin position="307"/>
        <end position="324"/>
    </location>
</feature>
<dbReference type="OrthoDB" id="5416037at2759"/>
<dbReference type="AlphaFoldDB" id="A0A9W9D7V5"/>
<keyword evidence="2" id="KW-0812">Transmembrane</keyword>
<name>A0A9W9D7V5_9PLEO</name>
<feature type="domain" description="DUF6594" evidence="3">
    <location>
        <begin position="57"/>
        <end position="319"/>
    </location>
</feature>
<dbReference type="InterPro" id="IPR046529">
    <property type="entry name" value="DUF6594"/>
</dbReference>
<keyword evidence="2" id="KW-1133">Transmembrane helix</keyword>
<organism evidence="4 5">
    <name type="scientific">Didymella pomorum</name>
    <dbReference type="NCBI Taxonomy" id="749634"/>
    <lineage>
        <taxon>Eukaryota</taxon>
        <taxon>Fungi</taxon>
        <taxon>Dikarya</taxon>
        <taxon>Ascomycota</taxon>
        <taxon>Pezizomycotina</taxon>
        <taxon>Dothideomycetes</taxon>
        <taxon>Pleosporomycetidae</taxon>
        <taxon>Pleosporales</taxon>
        <taxon>Pleosporineae</taxon>
        <taxon>Didymellaceae</taxon>
        <taxon>Didymella</taxon>
    </lineage>
</organism>
<evidence type="ECO:0000259" key="3">
    <source>
        <dbReference type="Pfam" id="PF20237"/>
    </source>
</evidence>
<keyword evidence="2" id="KW-0472">Membrane</keyword>
<feature type="transmembrane region" description="Helical" evidence="2">
    <location>
        <begin position="257"/>
        <end position="275"/>
    </location>
</feature>
<protein>
    <recommendedName>
        <fullName evidence="3">DUF6594 domain-containing protein</fullName>
    </recommendedName>
</protein>
<sequence length="328" mass="37490">MGKHPISQLPWPVTSSTVRSCSRMLKAPQTNRPAPTTGSLPSNEKAHESEPWKHEGYQKFSEWMASDDDLFVFRRFASTNARIILWMQHQINSKEERLSELHNAVVQAPQENNWRNDSFGWDAESLCERDRLMRELSSLVLHYNKYVEAYSSMRSRPAADDRQINNVKNWLTNEKGEYLHAIDAKETTCYTDSNYAPDLITISSRTRPPLGRWLESWERLQVSRLFRAKLIPGQHVESDTTTYSSDSKFEKLTNRSIIAGGLIMLLTPLWLLEFASGSKVRLGIITAFVVVFMMGMTTATINRPFEVVASSAAYAAVLMVFMQIDDKT</sequence>
<reference evidence="4" key="1">
    <citation type="submission" date="2022-10" db="EMBL/GenBank/DDBJ databases">
        <title>Tapping the CABI collections for fungal endophytes: first genome assemblies for Collariella, Neodidymelliopsis, Ascochyta clinopodiicola, Didymella pomorum, Didymosphaeria variabile, Neocosmospora piperis and Neocucurbitaria cava.</title>
        <authorList>
            <person name="Hill R."/>
        </authorList>
    </citation>
    <scope>NUCLEOTIDE SEQUENCE</scope>
    <source>
        <strain evidence="4">IMI 355091</strain>
    </source>
</reference>
<feature type="transmembrane region" description="Helical" evidence="2">
    <location>
        <begin position="282"/>
        <end position="301"/>
    </location>
</feature>
<keyword evidence="5" id="KW-1185">Reference proteome</keyword>